<comment type="caution">
    <text evidence="1">The sequence shown here is derived from an EMBL/GenBank/DDBJ whole genome shotgun (WGS) entry which is preliminary data.</text>
</comment>
<dbReference type="Gene3D" id="1.10.790.20">
    <property type="entry name" value="Domain of unknown function DUF1476"/>
    <property type="match status" value="1"/>
</dbReference>
<reference evidence="1" key="1">
    <citation type="submission" date="2021-05" db="EMBL/GenBank/DDBJ databases">
        <authorList>
            <person name="Tanabe Y."/>
        </authorList>
    </citation>
    <scope>NUCLEOTIDE SEQUENCE</scope>
    <source>
        <strain evidence="1">BOTRYCO-1</strain>
    </source>
</reference>
<evidence type="ECO:0008006" key="3">
    <source>
        <dbReference type="Google" id="ProtNLM"/>
    </source>
</evidence>
<evidence type="ECO:0000313" key="2">
    <source>
        <dbReference type="Proteomes" id="UP001161064"/>
    </source>
</evidence>
<evidence type="ECO:0000313" key="1">
    <source>
        <dbReference type="EMBL" id="GIU66585.1"/>
    </source>
</evidence>
<dbReference type="PIRSF" id="PIRSF031780">
    <property type="entry name" value="UCP031780"/>
    <property type="match status" value="1"/>
</dbReference>
<dbReference type="InterPro" id="IPR009945">
    <property type="entry name" value="ATPase_inh_sub_z"/>
</dbReference>
<gene>
    <name evidence="1" type="ORF">PsB1_0739</name>
</gene>
<dbReference type="EMBL" id="BPFZ01000003">
    <property type="protein sequence ID" value="GIU66585.1"/>
    <property type="molecule type" value="Genomic_DNA"/>
</dbReference>
<accession>A0ABQ4PU83</accession>
<name>A0ABQ4PU83_9PROT</name>
<dbReference type="Proteomes" id="UP001161064">
    <property type="component" value="Unassembled WGS sequence"/>
</dbReference>
<organism evidence="1 2">
    <name type="scientific">Candidatus Phycosocius spiralis</name>
    <dbReference type="NCBI Taxonomy" id="2815099"/>
    <lineage>
        <taxon>Bacteria</taxon>
        <taxon>Pseudomonadati</taxon>
        <taxon>Pseudomonadota</taxon>
        <taxon>Alphaproteobacteria</taxon>
        <taxon>Caulobacterales</taxon>
        <taxon>Caulobacterales incertae sedis</taxon>
        <taxon>Candidatus Phycosocius</taxon>
    </lineage>
</organism>
<proteinExistence type="predicted"/>
<dbReference type="Pfam" id="PF07345">
    <property type="entry name" value="ATPaseInh_sub_z"/>
    <property type="match status" value="1"/>
</dbReference>
<keyword evidence="2" id="KW-1185">Reference proteome</keyword>
<dbReference type="RefSeq" id="WP_284359163.1">
    <property type="nucleotide sequence ID" value="NZ_BPFZ01000003.1"/>
</dbReference>
<protein>
    <recommendedName>
        <fullName evidence="3">Aldolase</fullName>
    </recommendedName>
</protein>
<dbReference type="InterPro" id="IPR038293">
    <property type="entry name" value="ATPase_inh_sub_z_sf"/>
</dbReference>
<sequence>MSQFDKRKTAHEAKYAHDSELAFKITARRNKLLGTWAAELLGLTGEEAEAYAKSIVLADFEEAGDEDVYRKIKADFTAAQCEVSEHQIRREIERLLDVARQQLTAG</sequence>
<reference evidence="1" key="2">
    <citation type="journal article" date="2023" name="ISME Commun">
        <title>Characterization of a bloom-associated alphaproteobacterial lineage, 'Candidatus Phycosocius': insights into freshwater algal-bacterial interactions.</title>
        <authorList>
            <person name="Tanabe Y."/>
            <person name="Yamaguchi H."/>
            <person name="Yoshida M."/>
            <person name="Kai A."/>
            <person name="Okazaki Y."/>
        </authorList>
    </citation>
    <scope>NUCLEOTIDE SEQUENCE</scope>
    <source>
        <strain evidence="1">BOTRYCO-1</strain>
    </source>
</reference>